<dbReference type="PANTHER" id="PTHR43384">
    <property type="entry name" value="SEPTUM SITE-DETERMINING PROTEIN MIND HOMOLOG, CHLOROPLASTIC-RELATED"/>
    <property type="match status" value="1"/>
</dbReference>
<gene>
    <name evidence="4" type="ORF">MNQ99_06910</name>
</gene>
<dbReference type="RefSeq" id="WP_241914905.1">
    <property type="nucleotide sequence ID" value="NZ_CP093326.1"/>
</dbReference>
<accession>A0ABY3W9N8</accession>
<keyword evidence="1" id="KW-0547">Nucleotide-binding</keyword>
<dbReference type="Pfam" id="PF01656">
    <property type="entry name" value="CbiA"/>
    <property type="match status" value="1"/>
</dbReference>
<proteinExistence type="predicted"/>
<keyword evidence="2" id="KW-0067">ATP-binding</keyword>
<feature type="domain" description="CobQ/CobB/MinD/ParA nucleotide binding" evidence="3">
    <location>
        <begin position="164"/>
        <end position="395"/>
    </location>
</feature>
<dbReference type="EMBL" id="CP093326">
    <property type="protein sequence ID" value="UNK47068.1"/>
    <property type="molecule type" value="Genomic_DNA"/>
</dbReference>
<evidence type="ECO:0000256" key="1">
    <source>
        <dbReference type="ARBA" id="ARBA00022741"/>
    </source>
</evidence>
<evidence type="ECO:0000313" key="5">
    <source>
        <dbReference type="Proteomes" id="UP000829069"/>
    </source>
</evidence>
<name>A0ABY3W9N8_9MICC</name>
<protein>
    <submittedName>
        <fullName evidence="4">Chromosome partitioning protein</fullName>
    </submittedName>
</protein>
<keyword evidence="5" id="KW-1185">Reference proteome</keyword>
<dbReference type="Proteomes" id="UP000829069">
    <property type="component" value="Chromosome"/>
</dbReference>
<dbReference type="Gene3D" id="3.40.50.300">
    <property type="entry name" value="P-loop containing nucleotide triphosphate hydrolases"/>
    <property type="match status" value="1"/>
</dbReference>
<evidence type="ECO:0000259" key="3">
    <source>
        <dbReference type="Pfam" id="PF01656"/>
    </source>
</evidence>
<dbReference type="SUPFAM" id="SSF52540">
    <property type="entry name" value="P-loop containing nucleoside triphosphate hydrolases"/>
    <property type="match status" value="1"/>
</dbReference>
<evidence type="ECO:0000313" key="4">
    <source>
        <dbReference type="EMBL" id="UNK47068.1"/>
    </source>
</evidence>
<dbReference type="InterPro" id="IPR050625">
    <property type="entry name" value="ParA/MinD_ATPase"/>
</dbReference>
<dbReference type="InterPro" id="IPR027417">
    <property type="entry name" value="P-loop_NTPase"/>
</dbReference>
<evidence type="ECO:0000256" key="2">
    <source>
        <dbReference type="ARBA" id="ARBA00022840"/>
    </source>
</evidence>
<dbReference type="PANTHER" id="PTHR43384:SF6">
    <property type="entry name" value="SEPTUM SITE-DETERMINING PROTEIN MIND HOMOLOG, CHLOROPLASTIC"/>
    <property type="match status" value="1"/>
</dbReference>
<sequence>MSLPVLTLGTAAVDFVSGLERLHGPVTVVRRCAELAELLAAAQSGLARAAIIAGQTQDLDGGVLERLHSAEVSVVALTDDDGERLRLEALGIRTGAETVEPEALAALVAESAAQLQGTWPPARAAAGAAGPRLAGLADPAGALRPRDADPGQPGMPAAKGELVAVWGPAGAPGRTTVAVNLAAEYAAAGQRTLLVDADTYGASVAAFLGLLDESAALAHACRMADQGMLDREAFERVCLKVAVTGTSLRVLTGITRVDRWTELRPSALGTVLELARALADVVVVDCGFSLEHEEELSFDSMAPRRNGATLRVLELADRLLAVGSADSVGLPRLVRALDELEHAVPSTSAEVVLNKVRAAAVGARPEAQLREAWERFGPVREIRAMLPADPAAADAALLGGSVLLESAPDSALRHAIAGLAGSQLSAPRRAPRRRALVKVKF</sequence>
<dbReference type="InterPro" id="IPR002586">
    <property type="entry name" value="CobQ/CobB/MinD/ParA_Nub-bd_dom"/>
</dbReference>
<organism evidence="4 5">
    <name type="scientific">Arthrobacter sulfonylureivorans</name>
    <dbReference type="NCBI Taxonomy" id="2486855"/>
    <lineage>
        <taxon>Bacteria</taxon>
        <taxon>Bacillati</taxon>
        <taxon>Actinomycetota</taxon>
        <taxon>Actinomycetes</taxon>
        <taxon>Micrococcales</taxon>
        <taxon>Micrococcaceae</taxon>
        <taxon>Arthrobacter</taxon>
    </lineage>
</organism>
<reference evidence="4 5" key="1">
    <citation type="submission" date="2022-03" db="EMBL/GenBank/DDBJ databases">
        <title>Isotopic signatures of nitrous oxide derived from detoxification processes.</title>
        <authorList>
            <person name="Behrendt U."/>
            <person name="Buchen C."/>
            <person name="Well R."/>
            <person name="Ulrich A."/>
            <person name="Rohe L."/>
            <person name="Kolb S."/>
            <person name="Schloter M."/>
            <person name="Horn M.A."/>
            <person name="Augustin J."/>
        </authorList>
    </citation>
    <scope>NUCLEOTIDE SEQUENCE [LARGE SCALE GENOMIC DNA]</scope>
    <source>
        <strain evidence="4 5">S4-C24</strain>
    </source>
</reference>